<evidence type="ECO:0000313" key="1">
    <source>
        <dbReference type="EMBL" id="KAG8638718.1"/>
    </source>
</evidence>
<dbReference type="Proteomes" id="UP000091857">
    <property type="component" value="Chromosome 14"/>
</dbReference>
<organism evidence="1 2">
    <name type="scientific">Manihot esculenta</name>
    <name type="common">Cassava</name>
    <name type="synonym">Jatropha manihot</name>
    <dbReference type="NCBI Taxonomy" id="3983"/>
    <lineage>
        <taxon>Eukaryota</taxon>
        <taxon>Viridiplantae</taxon>
        <taxon>Streptophyta</taxon>
        <taxon>Embryophyta</taxon>
        <taxon>Tracheophyta</taxon>
        <taxon>Spermatophyta</taxon>
        <taxon>Magnoliopsida</taxon>
        <taxon>eudicotyledons</taxon>
        <taxon>Gunneridae</taxon>
        <taxon>Pentapetalae</taxon>
        <taxon>rosids</taxon>
        <taxon>fabids</taxon>
        <taxon>Malpighiales</taxon>
        <taxon>Euphorbiaceae</taxon>
        <taxon>Crotonoideae</taxon>
        <taxon>Manihoteae</taxon>
        <taxon>Manihot</taxon>
    </lineage>
</organism>
<name>A0ACB7GGT5_MANES</name>
<keyword evidence="2" id="KW-1185">Reference proteome</keyword>
<proteinExistence type="predicted"/>
<comment type="caution">
    <text evidence="1">The sequence shown here is derived from an EMBL/GenBank/DDBJ whole genome shotgun (WGS) entry which is preliminary data.</text>
</comment>
<protein>
    <submittedName>
        <fullName evidence="1">Uncharacterized protein</fullName>
    </submittedName>
</protein>
<gene>
    <name evidence="1" type="ORF">MANES_14G053850v8</name>
</gene>
<sequence length="564" mass="61625">MAAKAPEPTTGGTTTTHPFDPSTGFCKETRTFHSLRPSTPLPPPNEPLSITQCAFSLLQSSTTNPTTDTFIVNSNTGHSLTYAQFLSQTHSLSLALRARFSLSTNDVAFILSPPSLQIPVLYFSLLSLGVTISPANPLGSNSEVTHQIQLCKPKIAFATSQTARKLPSLPYGTILIDSPEFLSLLTQSNATTHDRLNRVEVKQSDTAAILYSSGTTGRVKGVALTHQNLIALISGFYYNRNLNANEPEIHKISLFTLPLFHVFGFFMLIRAAAMGETVVLMERFDFEGMLRAVEKYKVNYMPVSPPLIVAFVKSELINRYDLSSLLMLACGGAPLGKDVADKFKEKFPHVDIIQGYGLTETGGGATRMIGPEEAKKHGSVGLLVENMEAKIVDPETGVALPPGQRGELWLRGPTIMRGYVGDEKATSETLDSEGWLKTGDLCYFDSQGFLYIVDRLKELIKYKAYQVPPAELEQLLQSNPEIADAAVIPYPDEDAGQIPMAYVVRKPGSTITEDQVIDFIAKQVAPYKKIRRVAFINSIPKSPAGKILRRELVSHALSGASSKL</sequence>
<dbReference type="EMBL" id="CM004400">
    <property type="protein sequence ID" value="KAG8638718.1"/>
    <property type="molecule type" value="Genomic_DNA"/>
</dbReference>
<evidence type="ECO:0000313" key="2">
    <source>
        <dbReference type="Proteomes" id="UP000091857"/>
    </source>
</evidence>
<accession>A0ACB7GGT5</accession>
<reference evidence="2" key="1">
    <citation type="journal article" date="2016" name="Nat. Biotechnol.">
        <title>Sequencing wild and cultivated cassava and related species reveals extensive interspecific hybridization and genetic diversity.</title>
        <authorList>
            <person name="Bredeson J.V."/>
            <person name="Lyons J.B."/>
            <person name="Prochnik S.E."/>
            <person name="Wu G.A."/>
            <person name="Ha C.M."/>
            <person name="Edsinger-Gonzales E."/>
            <person name="Grimwood J."/>
            <person name="Schmutz J."/>
            <person name="Rabbi I.Y."/>
            <person name="Egesi C."/>
            <person name="Nauluvula P."/>
            <person name="Lebot V."/>
            <person name="Ndunguru J."/>
            <person name="Mkamilo G."/>
            <person name="Bart R.S."/>
            <person name="Setter T.L."/>
            <person name="Gleadow R.M."/>
            <person name="Kulakow P."/>
            <person name="Ferguson M.E."/>
            <person name="Rounsley S."/>
            <person name="Rokhsar D.S."/>
        </authorList>
    </citation>
    <scope>NUCLEOTIDE SEQUENCE [LARGE SCALE GENOMIC DNA]</scope>
    <source>
        <strain evidence="2">cv. AM560-2</strain>
    </source>
</reference>